<evidence type="ECO:0000256" key="3">
    <source>
        <dbReference type="ARBA" id="ARBA00023082"/>
    </source>
</evidence>
<feature type="domain" description="RNA polymerase sigma factor 70 region 4 type 2" evidence="6">
    <location>
        <begin position="132"/>
        <end position="182"/>
    </location>
</feature>
<proteinExistence type="inferred from homology"/>
<accession>A0A1G9L9L4</accession>
<evidence type="ECO:0000256" key="4">
    <source>
        <dbReference type="ARBA" id="ARBA00023163"/>
    </source>
</evidence>
<dbReference type="Pfam" id="PF04542">
    <property type="entry name" value="Sigma70_r2"/>
    <property type="match status" value="1"/>
</dbReference>
<evidence type="ECO:0000256" key="2">
    <source>
        <dbReference type="ARBA" id="ARBA00023015"/>
    </source>
</evidence>
<dbReference type="GO" id="GO:0016987">
    <property type="term" value="F:sigma factor activity"/>
    <property type="evidence" value="ECO:0007669"/>
    <property type="project" value="UniProtKB-KW"/>
</dbReference>
<gene>
    <name evidence="7" type="ORF">SAMN04488090_1326</name>
</gene>
<dbReference type="InterPro" id="IPR013249">
    <property type="entry name" value="RNA_pol_sigma70_r4_t2"/>
</dbReference>
<evidence type="ECO:0000256" key="1">
    <source>
        <dbReference type="ARBA" id="ARBA00010641"/>
    </source>
</evidence>
<feature type="domain" description="RNA polymerase sigma-70 region 2" evidence="5">
    <location>
        <begin position="34"/>
        <end position="97"/>
    </location>
</feature>
<dbReference type="CDD" id="cd06171">
    <property type="entry name" value="Sigma70_r4"/>
    <property type="match status" value="1"/>
</dbReference>
<evidence type="ECO:0000259" key="6">
    <source>
        <dbReference type="Pfam" id="PF08281"/>
    </source>
</evidence>
<name>A0A1G9L9L4_9BACT</name>
<keyword evidence="3" id="KW-0731">Sigma factor</keyword>
<dbReference type="NCBIfam" id="TIGR02985">
    <property type="entry name" value="Sig70_bacteroi1"/>
    <property type="match status" value="1"/>
</dbReference>
<sequence>MIVCAPTLNPVRVYSEPATLEALRQGDERAFETLFRKHYEALCRYANGILQDYDEAEEIVQQTFVKIWEQREDLYIEFSLKAYLYRAVHNHSLNRLKHYKIRQEYADHQQFFYQNDHARADDGLYQSDLEKKLADAIRQLPEQCRRIFEMSRFEELKYQEIADILGISPKTVENQIGKALKILRGELADFLPALMVSPLFWLLIEQYID</sequence>
<dbReference type="InterPro" id="IPR013324">
    <property type="entry name" value="RNA_pol_sigma_r3/r4-like"/>
</dbReference>
<evidence type="ECO:0000313" key="8">
    <source>
        <dbReference type="Proteomes" id="UP000198901"/>
    </source>
</evidence>
<dbReference type="InterPro" id="IPR007627">
    <property type="entry name" value="RNA_pol_sigma70_r2"/>
</dbReference>
<dbReference type="STRING" id="563176.SAMN04488090_1326"/>
<dbReference type="SUPFAM" id="SSF88659">
    <property type="entry name" value="Sigma3 and sigma4 domains of RNA polymerase sigma factors"/>
    <property type="match status" value="1"/>
</dbReference>
<dbReference type="InterPro" id="IPR014327">
    <property type="entry name" value="RNA_pol_sigma70_bacteroid"/>
</dbReference>
<dbReference type="OrthoDB" id="1524077at2"/>
<organism evidence="7 8">
    <name type="scientific">Siphonobacter aquaeclarae</name>
    <dbReference type="NCBI Taxonomy" id="563176"/>
    <lineage>
        <taxon>Bacteria</taxon>
        <taxon>Pseudomonadati</taxon>
        <taxon>Bacteroidota</taxon>
        <taxon>Cytophagia</taxon>
        <taxon>Cytophagales</taxon>
        <taxon>Cytophagaceae</taxon>
        <taxon>Siphonobacter</taxon>
    </lineage>
</organism>
<dbReference type="NCBIfam" id="TIGR02937">
    <property type="entry name" value="sigma70-ECF"/>
    <property type="match status" value="1"/>
</dbReference>
<evidence type="ECO:0000259" key="5">
    <source>
        <dbReference type="Pfam" id="PF04542"/>
    </source>
</evidence>
<dbReference type="PANTHER" id="PTHR43133">
    <property type="entry name" value="RNA POLYMERASE ECF-TYPE SIGMA FACTO"/>
    <property type="match status" value="1"/>
</dbReference>
<keyword evidence="2" id="KW-0805">Transcription regulation</keyword>
<reference evidence="7 8" key="1">
    <citation type="submission" date="2016-10" db="EMBL/GenBank/DDBJ databases">
        <authorList>
            <person name="de Groot N.N."/>
        </authorList>
    </citation>
    <scope>NUCLEOTIDE SEQUENCE [LARGE SCALE GENOMIC DNA]</scope>
    <source>
        <strain evidence="7 8">DSM 21668</strain>
    </source>
</reference>
<dbReference type="GO" id="GO:0006352">
    <property type="term" value="P:DNA-templated transcription initiation"/>
    <property type="evidence" value="ECO:0007669"/>
    <property type="project" value="InterPro"/>
</dbReference>
<dbReference type="SUPFAM" id="SSF88946">
    <property type="entry name" value="Sigma2 domain of RNA polymerase sigma factors"/>
    <property type="match status" value="1"/>
</dbReference>
<keyword evidence="8" id="KW-1185">Reference proteome</keyword>
<dbReference type="PANTHER" id="PTHR43133:SF46">
    <property type="entry name" value="RNA POLYMERASE SIGMA-70 FACTOR ECF SUBFAMILY"/>
    <property type="match status" value="1"/>
</dbReference>
<dbReference type="GO" id="GO:0003677">
    <property type="term" value="F:DNA binding"/>
    <property type="evidence" value="ECO:0007669"/>
    <property type="project" value="InterPro"/>
</dbReference>
<dbReference type="EMBL" id="FNGS01000002">
    <property type="protein sequence ID" value="SDL58574.1"/>
    <property type="molecule type" value="Genomic_DNA"/>
</dbReference>
<dbReference type="Gene3D" id="1.10.10.10">
    <property type="entry name" value="Winged helix-like DNA-binding domain superfamily/Winged helix DNA-binding domain"/>
    <property type="match status" value="1"/>
</dbReference>
<dbReference type="InterPro" id="IPR039425">
    <property type="entry name" value="RNA_pol_sigma-70-like"/>
</dbReference>
<dbReference type="Pfam" id="PF08281">
    <property type="entry name" value="Sigma70_r4_2"/>
    <property type="match status" value="1"/>
</dbReference>
<protein>
    <submittedName>
        <fullName evidence="7">RNA polymerase sigma-70 factor, ECF subfamily</fullName>
    </submittedName>
</protein>
<dbReference type="AlphaFoldDB" id="A0A1G9L9L4"/>
<keyword evidence="4" id="KW-0804">Transcription</keyword>
<dbReference type="Gene3D" id="1.10.1740.10">
    <property type="match status" value="1"/>
</dbReference>
<evidence type="ECO:0000313" key="7">
    <source>
        <dbReference type="EMBL" id="SDL58574.1"/>
    </source>
</evidence>
<dbReference type="Proteomes" id="UP000198901">
    <property type="component" value="Unassembled WGS sequence"/>
</dbReference>
<dbReference type="InterPro" id="IPR013325">
    <property type="entry name" value="RNA_pol_sigma_r2"/>
</dbReference>
<dbReference type="InterPro" id="IPR014284">
    <property type="entry name" value="RNA_pol_sigma-70_dom"/>
</dbReference>
<comment type="similarity">
    <text evidence="1">Belongs to the sigma-70 factor family. ECF subfamily.</text>
</comment>
<dbReference type="InterPro" id="IPR036388">
    <property type="entry name" value="WH-like_DNA-bd_sf"/>
</dbReference>